<dbReference type="EMBL" id="WUAV01000001">
    <property type="protein sequence ID" value="KAF1770965.1"/>
    <property type="molecule type" value="Genomic_DNA"/>
</dbReference>
<dbReference type="InterPro" id="IPR001841">
    <property type="entry name" value="Znf_RING"/>
</dbReference>
<dbReference type="PANTHER" id="PTHR21447:SF13">
    <property type="entry name" value="RING-TYPE DOMAIN-CONTAINING PROTEIN"/>
    <property type="match status" value="1"/>
</dbReference>
<dbReference type="CDD" id="cd16448">
    <property type="entry name" value="RING-H2"/>
    <property type="match status" value="1"/>
</dbReference>
<dbReference type="Gene3D" id="3.30.40.10">
    <property type="entry name" value="Zinc/RING finger domain, C3HC4 (zinc finger)"/>
    <property type="match status" value="1"/>
</dbReference>
<evidence type="ECO:0000259" key="5">
    <source>
        <dbReference type="PROSITE" id="PS50089"/>
    </source>
</evidence>
<comment type="caution">
    <text evidence="6">The sequence shown here is derived from an EMBL/GenBank/DDBJ whole genome shotgun (WGS) entry which is preliminary data.</text>
</comment>
<dbReference type="CTD" id="9806557"/>
<evidence type="ECO:0000313" key="6">
    <source>
        <dbReference type="EMBL" id="KAF1770965.1"/>
    </source>
</evidence>
<dbReference type="GO" id="GO:0045087">
    <property type="term" value="P:innate immune response"/>
    <property type="evidence" value="ECO:0007669"/>
    <property type="project" value="TreeGrafter"/>
</dbReference>
<dbReference type="KEGG" id="crq:GCK72_002789"/>
<reference evidence="6 7" key="1">
    <citation type="submission" date="2019-12" db="EMBL/GenBank/DDBJ databases">
        <title>Chromosome-level assembly of the Caenorhabditis remanei genome.</title>
        <authorList>
            <person name="Teterina A.A."/>
            <person name="Willis J.H."/>
            <person name="Phillips P.C."/>
        </authorList>
    </citation>
    <scope>NUCLEOTIDE SEQUENCE [LARGE SCALE GENOMIC DNA]</scope>
    <source>
        <strain evidence="6 7">PX506</strain>
        <tissue evidence="6">Whole organism</tissue>
    </source>
</reference>
<feature type="coiled-coil region" evidence="4">
    <location>
        <begin position="523"/>
        <end position="594"/>
    </location>
</feature>
<keyword evidence="1 3" id="KW-0863">Zinc-finger</keyword>
<sequence length="679" mass="79089">MSKFLVVPDEALTPLYIHRTSTTYFLEQYRDHCRFFVNYPNGNSKGKEELLAQNLIKYAGHRLRMYGSAAELAESLEFYGKFTGSHIFFNATNEPYQLDPIIYRSLNNNQEYICNTDIFAILQNILLHINMRCPDEATHMVAYYMKSLETDIKMQFVRFDPKLFDEIEKELRVEMTKSKPNDAEIIAGVEEFSDMDFDECLGKLKSLLPRNVWNLMRNVRMQTLFERTGGRLTSLLPNLAFLAFNEAERTIKSLKTLMKKRPELFLPRETEKVVRLFEDEDGERFVMKAELSNTLGTRLDSEDDPNTHFTMNMDDVLRRFGEEKIEFLHYPIRRAKHRAVPVKGLGSTTDQYDFFILAVDAFFDLMKDLIIGVQVFQDKSFGKFSLGFHELEKIFKPDCTEPYFIKTQAIEQLREFVVIATDHHEDDQATMIRNAKPDGFTLQNLKNELNHLGLKEAFPEIEEHAEVVYEHVVRCKKEKYLRTCDLFDAVEKCQLLCILNRVPNFKRFIHNQKGCARVPGLKCEKCEKETSEIQNSMENLQIKGNEKGKELKKREDEMNRLKEELNREKERLNLEKEKNKMLQAELLKLKAEDLGNDVIQQLLNGFADSSTSNQKKDSPTTSYIPIKCLICTTRIRSPTVNNIGCPSCKKRFHANCVVFWQHCHQLCPACNGENMSNFK</sequence>
<dbReference type="AlphaFoldDB" id="A0A6A5HTS2"/>
<dbReference type="GO" id="GO:0008270">
    <property type="term" value="F:zinc ion binding"/>
    <property type="evidence" value="ECO:0007669"/>
    <property type="project" value="UniProtKB-KW"/>
</dbReference>
<keyword evidence="1 3" id="KW-0479">Metal-binding</keyword>
<dbReference type="SUPFAM" id="SSF57850">
    <property type="entry name" value="RING/U-box"/>
    <property type="match status" value="1"/>
</dbReference>
<dbReference type="InterPro" id="IPR056711">
    <property type="entry name" value="DUF7809"/>
</dbReference>
<proteinExistence type="predicted"/>
<evidence type="ECO:0000256" key="3">
    <source>
        <dbReference type="PROSITE-ProRule" id="PRU00175"/>
    </source>
</evidence>
<dbReference type="Proteomes" id="UP000483820">
    <property type="component" value="Chromosome I"/>
</dbReference>
<dbReference type="Pfam" id="PF25100">
    <property type="entry name" value="DUF7809"/>
    <property type="match status" value="1"/>
</dbReference>
<dbReference type="RefSeq" id="XP_053592250.1">
    <property type="nucleotide sequence ID" value="XM_053723605.1"/>
</dbReference>
<dbReference type="GO" id="GO:0045121">
    <property type="term" value="C:membrane raft"/>
    <property type="evidence" value="ECO:0007669"/>
    <property type="project" value="TreeGrafter"/>
</dbReference>
<evidence type="ECO:0000256" key="1">
    <source>
        <dbReference type="ARBA" id="ARBA00022771"/>
    </source>
</evidence>
<dbReference type="PROSITE" id="PS50089">
    <property type="entry name" value="ZF_RING_2"/>
    <property type="match status" value="1"/>
</dbReference>
<dbReference type="PANTHER" id="PTHR21447">
    <property type="entry name" value="RING-TYPE DOMAIN-CONTAINING PROTEIN-RELATED"/>
    <property type="match status" value="1"/>
</dbReference>
<protein>
    <recommendedName>
        <fullName evidence="5">RING-type domain-containing protein</fullName>
    </recommendedName>
</protein>
<evidence type="ECO:0000313" key="7">
    <source>
        <dbReference type="Proteomes" id="UP000483820"/>
    </source>
</evidence>
<dbReference type="InterPro" id="IPR013083">
    <property type="entry name" value="Znf_RING/FYVE/PHD"/>
</dbReference>
<name>A0A6A5HTS2_CAERE</name>
<keyword evidence="4" id="KW-0175">Coiled coil</keyword>
<gene>
    <name evidence="6" type="ORF">GCK72_002789</name>
</gene>
<evidence type="ECO:0000256" key="2">
    <source>
        <dbReference type="ARBA" id="ARBA00022833"/>
    </source>
</evidence>
<keyword evidence="2" id="KW-0862">Zinc</keyword>
<accession>A0A6A5HTS2</accession>
<dbReference type="GeneID" id="9806557"/>
<organism evidence="6 7">
    <name type="scientific">Caenorhabditis remanei</name>
    <name type="common">Caenorhabditis vulgaris</name>
    <dbReference type="NCBI Taxonomy" id="31234"/>
    <lineage>
        <taxon>Eukaryota</taxon>
        <taxon>Metazoa</taxon>
        <taxon>Ecdysozoa</taxon>
        <taxon>Nematoda</taxon>
        <taxon>Chromadorea</taxon>
        <taxon>Rhabditida</taxon>
        <taxon>Rhabditina</taxon>
        <taxon>Rhabditomorpha</taxon>
        <taxon>Rhabditoidea</taxon>
        <taxon>Rhabditidae</taxon>
        <taxon>Peloderinae</taxon>
        <taxon>Caenorhabditis</taxon>
    </lineage>
</organism>
<evidence type="ECO:0000256" key="4">
    <source>
        <dbReference type="SAM" id="Coils"/>
    </source>
</evidence>
<feature type="domain" description="RING-type" evidence="5">
    <location>
        <begin position="628"/>
        <end position="671"/>
    </location>
</feature>